<evidence type="ECO:0000256" key="5">
    <source>
        <dbReference type="SAM" id="Phobius"/>
    </source>
</evidence>
<evidence type="ECO:0000256" key="4">
    <source>
        <dbReference type="ARBA" id="ARBA00023136"/>
    </source>
</evidence>
<gene>
    <name evidence="6" type="ORF">UCRPA7_8772</name>
</gene>
<dbReference type="RefSeq" id="XP_007919473.1">
    <property type="nucleotide sequence ID" value="XM_007921282.1"/>
</dbReference>
<dbReference type="GeneID" id="19329656"/>
<comment type="subcellular location">
    <subcellularLocation>
        <location evidence="1">Membrane</location>
        <topology evidence="1">Multi-pass membrane protein</topology>
    </subcellularLocation>
</comment>
<dbReference type="SUPFAM" id="SSF103473">
    <property type="entry name" value="MFS general substrate transporter"/>
    <property type="match status" value="1"/>
</dbReference>
<dbReference type="KEGG" id="tmn:UCRPA7_8772"/>
<dbReference type="InterPro" id="IPR036259">
    <property type="entry name" value="MFS_trans_sf"/>
</dbReference>
<evidence type="ECO:0000256" key="2">
    <source>
        <dbReference type="ARBA" id="ARBA00022692"/>
    </source>
</evidence>
<dbReference type="PANTHER" id="PTHR48022">
    <property type="entry name" value="PLASTIDIC GLUCOSE TRANSPORTER 4"/>
    <property type="match status" value="1"/>
</dbReference>
<evidence type="ECO:0000313" key="7">
    <source>
        <dbReference type="Proteomes" id="UP000014074"/>
    </source>
</evidence>
<dbReference type="eggNOG" id="KOG0254">
    <property type="taxonomic scope" value="Eukaryota"/>
</dbReference>
<evidence type="ECO:0000313" key="6">
    <source>
        <dbReference type="EMBL" id="EON95722.1"/>
    </source>
</evidence>
<organism evidence="6 7">
    <name type="scientific">Phaeoacremonium minimum (strain UCR-PA7)</name>
    <name type="common">Esca disease fungus</name>
    <name type="synonym">Togninia minima</name>
    <dbReference type="NCBI Taxonomy" id="1286976"/>
    <lineage>
        <taxon>Eukaryota</taxon>
        <taxon>Fungi</taxon>
        <taxon>Dikarya</taxon>
        <taxon>Ascomycota</taxon>
        <taxon>Pezizomycotina</taxon>
        <taxon>Sordariomycetes</taxon>
        <taxon>Sordariomycetidae</taxon>
        <taxon>Togniniales</taxon>
        <taxon>Togniniaceae</taxon>
        <taxon>Phaeoacremonium</taxon>
    </lineage>
</organism>
<feature type="transmembrane region" description="Helical" evidence="5">
    <location>
        <begin position="66"/>
        <end position="87"/>
    </location>
</feature>
<protein>
    <submittedName>
        <fullName evidence="6">Putative mfs monosaccharide transporter protein</fullName>
    </submittedName>
</protein>
<dbReference type="OrthoDB" id="6612291at2759"/>
<name>R8B8W8_PHAM7</name>
<dbReference type="Proteomes" id="UP000014074">
    <property type="component" value="Unassembled WGS sequence"/>
</dbReference>
<keyword evidence="2 5" id="KW-0812">Transmembrane</keyword>
<keyword evidence="7" id="KW-1185">Reference proteome</keyword>
<dbReference type="InterPro" id="IPR050360">
    <property type="entry name" value="MFS_Sugar_Transporters"/>
</dbReference>
<feature type="transmembrane region" description="Helical" evidence="5">
    <location>
        <begin position="99"/>
        <end position="124"/>
    </location>
</feature>
<dbReference type="GO" id="GO:0005351">
    <property type="term" value="F:carbohydrate:proton symporter activity"/>
    <property type="evidence" value="ECO:0007669"/>
    <property type="project" value="TreeGrafter"/>
</dbReference>
<feature type="transmembrane region" description="Helical" evidence="5">
    <location>
        <begin position="133"/>
        <end position="150"/>
    </location>
</feature>
<evidence type="ECO:0000256" key="3">
    <source>
        <dbReference type="ARBA" id="ARBA00022989"/>
    </source>
</evidence>
<feature type="transmembrane region" description="Helical" evidence="5">
    <location>
        <begin position="162"/>
        <end position="181"/>
    </location>
</feature>
<feature type="transmembrane region" description="Helical" evidence="5">
    <location>
        <begin position="193"/>
        <end position="213"/>
    </location>
</feature>
<sequence length="262" mass="29653">MPNSPRQLIQKGNVEAARREFIRIRSDLHSHEVHEEFGLMRAQIEYEITREIPSYREIFKLYRHRVLVSISVQVLTSVTGVNVIQYYQTSLYKSLGISAQTILALAAVWGTCAFVSNAIAIVYLPDRLGRRKMLLAGISCVIITEIYAAVMQREFQNTNNRVGKGFAILGIYLFVVCYFTEAGPSAFANIHENYYYVFIGCCIIYLGIIYFYYPETNQKTLEEIAAAFGDHVVEVDEQEIVAEGVAMESKAVPVHLEDARSA</sequence>
<reference evidence="7" key="1">
    <citation type="journal article" date="2013" name="Genome Announc.">
        <title>Draft genome sequence of the ascomycete Phaeoacremonium aleophilum strain UCR-PA7, a causal agent of the esca disease complex in grapevines.</title>
        <authorList>
            <person name="Blanco-Ulate B."/>
            <person name="Rolshausen P."/>
            <person name="Cantu D."/>
        </authorList>
    </citation>
    <scope>NUCLEOTIDE SEQUENCE [LARGE SCALE GENOMIC DNA]</scope>
    <source>
        <strain evidence="7">UCR-PA7</strain>
    </source>
</reference>
<dbReference type="PANTHER" id="PTHR48022:SF11">
    <property type="entry name" value="MONOSACCHARIDE TRANSPORTER (HXT8), PUTATIVE (AFU_ORTHOLOGUE AFUA_2G08120)-RELATED"/>
    <property type="match status" value="1"/>
</dbReference>
<keyword evidence="4 5" id="KW-0472">Membrane</keyword>
<accession>R8B8W8</accession>
<dbReference type="EMBL" id="KB933378">
    <property type="protein sequence ID" value="EON95722.1"/>
    <property type="molecule type" value="Genomic_DNA"/>
</dbReference>
<dbReference type="Gene3D" id="1.20.1250.20">
    <property type="entry name" value="MFS general substrate transporter like domains"/>
    <property type="match status" value="1"/>
</dbReference>
<evidence type="ECO:0000256" key="1">
    <source>
        <dbReference type="ARBA" id="ARBA00004141"/>
    </source>
</evidence>
<dbReference type="Pfam" id="PF00083">
    <property type="entry name" value="Sugar_tr"/>
    <property type="match status" value="1"/>
</dbReference>
<dbReference type="AlphaFoldDB" id="R8B8W8"/>
<keyword evidence="3 5" id="KW-1133">Transmembrane helix</keyword>
<proteinExistence type="predicted"/>
<dbReference type="GO" id="GO:0016020">
    <property type="term" value="C:membrane"/>
    <property type="evidence" value="ECO:0007669"/>
    <property type="project" value="UniProtKB-SubCell"/>
</dbReference>
<dbReference type="HOGENOM" id="CLU_001265_30_13_1"/>
<dbReference type="InterPro" id="IPR005828">
    <property type="entry name" value="MFS_sugar_transport-like"/>
</dbReference>